<evidence type="ECO:0000256" key="4">
    <source>
        <dbReference type="ARBA" id="ARBA00023242"/>
    </source>
</evidence>
<dbReference type="PRINTS" id="PR00024">
    <property type="entry name" value="HOMEOBOX"/>
</dbReference>
<dbReference type="InterPro" id="IPR050848">
    <property type="entry name" value="Homeobox_TF"/>
</dbReference>
<dbReference type="GO" id="GO:0005634">
    <property type="term" value="C:nucleus"/>
    <property type="evidence" value="ECO:0007669"/>
    <property type="project" value="UniProtKB-SubCell"/>
</dbReference>
<feature type="region of interest" description="Disordered" evidence="7">
    <location>
        <begin position="132"/>
        <end position="192"/>
    </location>
</feature>
<feature type="region of interest" description="Disordered" evidence="7">
    <location>
        <begin position="44"/>
        <end position="76"/>
    </location>
</feature>
<dbReference type="Gene3D" id="1.10.10.60">
    <property type="entry name" value="Homeodomain-like"/>
    <property type="match status" value="1"/>
</dbReference>
<keyword evidence="3 5" id="KW-0371">Homeobox</keyword>
<evidence type="ECO:0000256" key="1">
    <source>
        <dbReference type="ARBA" id="ARBA00004123"/>
    </source>
</evidence>
<evidence type="ECO:0000256" key="7">
    <source>
        <dbReference type="SAM" id="MobiDB-lite"/>
    </source>
</evidence>
<dbReference type="SUPFAM" id="SSF46689">
    <property type="entry name" value="Homeodomain-like"/>
    <property type="match status" value="1"/>
</dbReference>
<dbReference type="Proteomes" id="UP000694846">
    <property type="component" value="Unplaced"/>
</dbReference>
<name>A0A8B8FCC4_9HEMI</name>
<feature type="compositionally biased region" description="Polar residues" evidence="7">
    <location>
        <begin position="61"/>
        <end position="76"/>
    </location>
</feature>
<dbReference type="PROSITE" id="PS00027">
    <property type="entry name" value="HOMEOBOX_1"/>
    <property type="match status" value="1"/>
</dbReference>
<feature type="domain" description="Homeobox" evidence="8">
    <location>
        <begin position="181"/>
        <end position="241"/>
    </location>
</feature>
<feature type="region of interest" description="Disordered" evidence="7">
    <location>
        <begin position="238"/>
        <end position="259"/>
    </location>
</feature>
<dbReference type="InterPro" id="IPR020479">
    <property type="entry name" value="HD_metazoa"/>
</dbReference>
<reference evidence="10" key="1">
    <citation type="submission" date="2025-08" db="UniProtKB">
        <authorList>
            <consortium name="RefSeq"/>
        </authorList>
    </citation>
    <scope>IDENTIFICATION</scope>
    <source>
        <tissue evidence="10">Whole body</tissue>
    </source>
</reference>
<dbReference type="OrthoDB" id="6159439at2759"/>
<accession>A0A8B8FCC4</accession>
<feature type="compositionally biased region" description="Low complexity" evidence="7">
    <location>
        <begin position="165"/>
        <end position="176"/>
    </location>
</feature>
<sequence>MDMHFGTLLDLDRGQHDDIKPTTATAATSTSTTIGGVPTTVIVSSGSSSHSTLSDLPSAVTGYQHQQQSSSPTDATDANVMMTHATSGAQLSAATVNGYDHMMNGYGYCNTFDPYYAQHGFGGSLPSYTDIRNPTASLPLQHQHHHQQQQQQQHHHHHHHHQNDAAEQAAVAVAGGVRKREKQKRQRTAYSSEQLMHLEESFMANQYLNRARRIDLARTLKLTERQIKIWFQNRRMKEKKSKRESGQVESTSGGVIGSTCMPSSGGTAAVVMQTVAPSVAVPVTTMTVDYGSGDSGGRHHYADSSPQPPPPPPVSKMMLYSPTSSYSTPSPPVVQHQLVEHLRQGPSTTLHHYSSYDGTDVYNGACQPPSYDQAVNGHHQHHQQQLPPPPQHHLQWYNPAVASVISSHHHHHLEQAPTAADVLQ</sequence>
<dbReference type="RefSeq" id="XP_025408241.1">
    <property type="nucleotide sequence ID" value="XM_025552456.1"/>
</dbReference>
<dbReference type="InterPro" id="IPR009057">
    <property type="entry name" value="Homeodomain-like_sf"/>
</dbReference>
<evidence type="ECO:0000256" key="3">
    <source>
        <dbReference type="ARBA" id="ARBA00023155"/>
    </source>
</evidence>
<protein>
    <submittedName>
        <fullName evidence="10">Homeobox protein DLL-3-like</fullName>
    </submittedName>
</protein>
<feature type="DNA-binding region" description="Homeobox" evidence="5">
    <location>
        <begin position="183"/>
        <end position="242"/>
    </location>
</feature>
<evidence type="ECO:0000256" key="6">
    <source>
        <dbReference type="RuleBase" id="RU000682"/>
    </source>
</evidence>
<dbReference type="GO" id="GO:0000981">
    <property type="term" value="F:DNA-binding transcription factor activity, RNA polymerase II-specific"/>
    <property type="evidence" value="ECO:0007669"/>
    <property type="project" value="InterPro"/>
</dbReference>
<dbReference type="PANTHER" id="PTHR24333">
    <property type="entry name" value="HOMEO BOX HB9 LIKE A-RELATED"/>
    <property type="match status" value="1"/>
</dbReference>
<dbReference type="AlphaFoldDB" id="A0A8B8FCC4"/>
<dbReference type="InterPro" id="IPR017970">
    <property type="entry name" value="Homeobox_CS"/>
</dbReference>
<organism evidence="9 10">
    <name type="scientific">Sipha flava</name>
    <name type="common">yellow sugarcane aphid</name>
    <dbReference type="NCBI Taxonomy" id="143950"/>
    <lineage>
        <taxon>Eukaryota</taxon>
        <taxon>Metazoa</taxon>
        <taxon>Ecdysozoa</taxon>
        <taxon>Arthropoda</taxon>
        <taxon>Hexapoda</taxon>
        <taxon>Insecta</taxon>
        <taxon>Pterygota</taxon>
        <taxon>Neoptera</taxon>
        <taxon>Paraneoptera</taxon>
        <taxon>Hemiptera</taxon>
        <taxon>Sternorrhyncha</taxon>
        <taxon>Aphidomorpha</taxon>
        <taxon>Aphidoidea</taxon>
        <taxon>Aphididae</taxon>
        <taxon>Sipha</taxon>
    </lineage>
</organism>
<feature type="region of interest" description="Disordered" evidence="7">
    <location>
        <begin position="290"/>
        <end position="314"/>
    </location>
</feature>
<dbReference type="Pfam" id="PF00046">
    <property type="entry name" value="Homeodomain"/>
    <property type="match status" value="1"/>
</dbReference>
<dbReference type="GO" id="GO:0003677">
    <property type="term" value="F:DNA binding"/>
    <property type="evidence" value="ECO:0007669"/>
    <property type="project" value="UniProtKB-UniRule"/>
</dbReference>
<keyword evidence="2 5" id="KW-0238">DNA-binding</keyword>
<dbReference type="GeneID" id="112682014"/>
<evidence type="ECO:0000259" key="8">
    <source>
        <dbReference type="PROSITE" id="PS50071"/>
    </source>
</evidence>
<dbReference type="InterPro" id="IPR001356">
    <property type="entry name" value="HD"/>
</dbReference>
<comment type="subcellular location">
    <subcellularLocation>
        <location evidence="1 5 6">Nucleus</location>
    </subcellularLocation>
</comment>
<proteinExistence type="predicted"/>
<feature type="compositionally biased region" description="Low complexity" evidence="7">
    <location>
        <begin position="44"/>
        <end position="54"/>
    </location>
</feature>
<evidence type="ECO:0000256" key="5">
    <source>
        <dbReference type="PROSITE-ProRule" id="PRU00108"/>
    </source>
</evidence>
<dbReference type="CDD" id="cd00086">
    <property type="entry name" value="homeodomain"/>
    <property type="match status" value="1"/>
</dbReference>
<dbReference type="SMART" id="SM00389">
    <property type="entry name" value="HOX"/>
    <property type="match status" value="1"/>
</dbReference>
<evidence type="ECO:0000313" key="9">
    <source>
        <dbReference type="Proteomes" id="UP000694846"/>
    </source>
</evidence>
<dbReference type="PANTHER" id="PTHR24333:SF5">
    <property type="entry name" value="VENT HOMEOBOX"/>
    <property type="match status" value="1"/>
</dbReference>
<evidence type="ECO:0000313" key="10">
    <source>
        <dbReference type="RefSeq" id="XP_025408241.1"/>
    </source>
</evidence>
<feature type="compositionally biased region" description="Basic residues" evidence="7">
    <location>
        <begin position="142"/>
        <end position="161"/>
    </location>
</feature>
<feature type="compositionally biased region" description="Basic residues" evidence="7">
    <location>
        <begin position="177"/>
        <end position="187"/>
    </location>
</feature>
<gene>
    <name evidence="10" type="primary">LOC112682014</name>
</gene>
<keyword evidence="9" id="KW-1185">Reference proteome</keyword>
<keyword evidence="4 5" id="KW-0539">Nucleus</keyword>
<dbReference type="PROSITE" id="PS50071">
    <property type="entry name" value="HOMEOBOX_2"/>
    <property type="match status" value="1"/>
</dbReference>
<evidence type="ECO:0000256" key="2">
    <source>
        <dbReference type="ARBA" id="ARBA00023125"/>
    </source>
</evidence>